<feature type="transmembrane region" description="Helical" evidence="1">
    <location>
        <begin position="107"/>
        <end position="134"/>
    </location>
</feature>
<dbReference type="Proteomes" id="UP000676511">
    <property type="component" value="Chromosome"/>
</dbReference>
<evidence type="ECO:0000313" key="4">
    <source>
        <dbReference type="Proteomes" id="UP000676511"/>
    </source>
</evidence>
<feature type="transmembrane region" description="Helical" evidence="1">
    <location>
        <begin position="191"/>
        <end position="213"/>
    </location>
</feature>
<keyword evidence="1" id="KW-1133">Transmembrane helix</keyword>
<reference evidence="2" key="1">
    <citation type="submission" date="2016-12" db="EMBL/GenBank/DDBJ databases">
        <title>Draft genome of Streptococcus lactarius CCUG 66490T type strain.</title>
        <authorList>
            <person name="Salva-Serra F."/>
            <person name="Engstrom-Jakobsson H."/>
            <person name="Thorell K."/>
            <person name="Gomila M."/>
            <person name="Gonzales-Siles L."/>
            <person name="Busquets A."/>
            <person name="Jaen-Luchoro D."/>
            <person name="Karlsson R."/>
            <person name="Kristiansson E."/>
            <person name="Moore E."/>
        </authorList>
    </citation>
    <scope>NUCLEOTIDE SEQUENCE</scope>
    <source>
        <strain evidence="2">CCUG 66490</strain>
    </source>
</reference>
<accession>A0A9X0WMQ8</accession>
<evidence type="ECO:0000313" key="5">
    <source>
        <dbReference type="Proteomes" id="UP001138780"/>
    </source>
</evidence>
<protein>
    <submittedName>
        <fullName evidence="2">Uncharacterized protein</fullName>
    </submittedName>
</protein>
<dbReference type="EMBL" id="CP072329">
    <property type="protein sequence ID" value="QUB39623.1"/>
    <property type="molecule type" value="Genomic_DNA"/>
</dbReference>
<proteinExistence type="predicted"/>
<name>A0A9X0WMQ8_9STRE</name>
<feature type="transmembrane region" description="Helical" evidence="1">
    <location>
        <begin position="50"/>
        <end position="70"/>
    </location>
</feature>
<dbReference type="Proteomes" id="UP001138780">
    <property type="component" value="Unassembled WGS sequence"/>
</dbReference>
<evidence type="ECO:0000313" key="3">
    <source>
        <dbReference type="EMBL" id="QUB39623.1"/>
    </source>
</evidence>
<organism evidence="2 5">
    <name type="scientific">Streptococcus lactarius</name>
    <dbReference type="NCBI Taxonomy" id="684066"/>
    <lineage>
        <taxon>Bacteria</taxon>
        <taxon>Bacillati</taxon>
        <taxon>Bacillota</taxon>
        <taxon>Bacilli</taxon>
        <taxon>Lactobacillales</taxon>
        <taxon>Streptococcaceae</taxon>
        <taxon>Streptococcus</taxon>
    </lineage>
</organism>
<gene>
    <name evidence="2" type="ORF">BTU61_01575</name>
    <name evidence="3" type="ORF">J4854_04035</name>
</gene>
<keyword evidence="4" id="KW-1185">Reference proteome</keyword>
<evidence type="ECO:0000256" key="1">
    <source>
        <dbReference type="SAM" id="Phobius"/>
    </source>
</evidence>
<evidence type="ECO:0000313" key="2">
    <source>
        <dbReference type="EMBL" id="MBK4778900.1"/>
    </source>
</evidence>
<sequence length="266" mass="29958">MFGKLLKYEFKSTAKWYLLITLIALGLSVITGVIGGSATNGFVNMGTNSMQIITGTLGILIFGGVIGLYLSNYYIIIRRFYSNLYEREGYLTWTLPASPHAIILSKFVGALVASLYCLFLLFLSGFITILVMGAVMGEDLSPVFSIFEAFSHSIVYWIIIWWIFTTASGILLFYVSIALGQLFQNRRGLKAILFFFLLCIVLSIIGTAVQPGRNMNMNDLLHLLYDNGNMEEWGTLFIPGLIYEVIKIVSMYFTVHYISKYKLNLQ</sequence>
<dbReference type="RefSeq" id="WP_200772055.1">
    <property type="nucleotide sequence ID" value="NZ_CP072329.1"/>
</dbReference>
<dbReference type="EMBL" id="MRXX01000001">
    <property type="protein sequence ID" value="MBK4778900.1"/>
    <property type="molecule type" value="Genomic_DNA"/>
</dbReference>
<dbReference type="AlphaFoldDB" id="A0A9X0WMQ8"/>
<keyword evidence="1" id="KW-0812">Transmembrane</keyword>
<feature type="transmembrane region" description="Helical" evidence="1">
    <location>
        <begin position="233"/>
        <end position="255"/>
    </location>
</feature>
<feature type="transmembrane region" description="Helical" evidence="1">
    <location>
        <begin position="16"/>
        <end position="38"/>
    </location>
</feature>
<keyword evidence="1" id="KW-0472">Membrane</keyword>
<reference evidence="3 4" key="2">
    <citation type="submission" date="2021-03" db="EMBL/GenBank/DDBJ databases">
        <title>Human Oral Microbial Genomes.</title>
        <authorList>
            <person name="Johnston C.D."/>
            <person name="Chen T."/>
            <person name="Dewhirst F.E."/>
        </authorList>
    </citation>
    <scope>NUCLEOTIDE SEQUENCE [LARGE SCALE GENOMIC DNA]</scope>
    <source>
        <strain evidence="3 4">CCUG 66490</strain>
    </source>
</reference>
<feature type="transmembrane region" description="Helical" evidence="1">
    <location>
        <begin position="154"/>
        <end position="179"/>
    </location>
</feature>